<dbReference type="InterPro" id="IPR041662">
    <property type="entry name" value="SusD-like_2"/>
</dbReference>
<keyword evidence="1" id="KW-0732">Signal</keyword>
<dbReference type="PATRIC" id="fig|1203610.3.peg.3664"/>
<feature type="signal peptide" evidence="1">
    <location>
        <begin position="1"/>
        <end position="22"/>
    </location>
</feature>
<proteinExistence type="predicted"/>
<evidence type="ECO:0000313" key="2">
    <source>
        <dbReference type="EMBL" id="KKB54013.1"/>
    </source>
</evidence>
<protein>
    <recommendedName>
        <fullName evidence="4">SusD/RagB family nutrient-binding outer membrane lipoprotein</fullName>
    </recommendedName>
</protein>
<feature type="chain" id="PRO_5002489372" description="SusD/RagB family nutrient-binding outer membrane lipoprotein" evidence="1">
    <location>
        <begin position="23"/>
        <end position="495"/>
    </location>
</feature>
<comment type="caution">
    <text evidence="2">The sequence shown here is derived from an EMBL/GenBank/DDBJ whole genome shotgun (WGS) entry which is preliminary data.</text>
</comment>
<dbReference type="InterPro" id="IPR011990">
    <property type="entry name" value="TPR-like_helical_dom_sf"/>
</dbReference>
<reference evidence="2 3" key="1">
    <citation type="submission" date="2013-04" db="EMBL/GenBank/DDBJ databases">
        <title>The Genome Sequence of Parabacteroides gordonii DSM 23371.</title>
        <authorList>
            <consortium name="The Broad Institute Genomics Platform"/>
            <person name="Earl A."/>
            <person name="Ward D."/>
            <person name="Feldgarden M."/>
            <person name="Gevers D."/>
            <person name="Martens E."/>
            <person name="Sakamoto M."/>
            <person name="Benno Y."/>
            <person name="Suzuki N."/>
            <person name="Matsunaga N."/>
            <person name="Koshihara K."/>
            <person name="Seki M."/>
            <person name="Komiya H."/>
            <person name="Walker B."/>
            <person name="Young S."/>
            <person name="Zeng Q."/>
            <person name="Gargeya S."/>
            <person name="Fitzgerald M."/>
            <person name="Haas B."/>
            <person name="Abouelleil A."/>
            <person name="Allen A.W."/>
            <person name="Alvarado L."/>
            <person name="Arachchi H.M."/>
            <person name="Berlin A.M."/>
            <person name="Chapman S.B."/>
            <person name="Gainer-Dewar J."/>
            <person name="Goldberg J."/>
            <person name="Griggs A."/>
            <person name="Gujja S."/>
            <person name="Hansen M."/>
            <person name="Howarth C."/>
            <person name="Imamovic A."/>
            <person name="Ireland A."/>
            <person name="Larimer J."/>
            <person name="McCowan C."/>
            <person name="Murphy C."/>
            <person name="Pearson M."/>
            <person name="Poon T.W."/>
            <person name="Priest M."/>
            <person name="Roberts A."/>
            <person name="Saif S."/>
            <person name="Shea T."/>
            <person name="Sisk P."/>
            <person name="Sykes S."/>
            <person name="Wortman J."/>
            <person name="Nusbaum C."/>
            <person name="Birren B."/>
        </authorList>
    </citation>
    <scope>NUCLEOTIDE SEQUENCE [LARGE SCALE GENOMIC DNA]</scope>
    <source>
        <strain evidence="2 3">MS-1</strain>
    </source>
</reference>
<dbReference type="Pfam" id="PF12771">
    <property type="entry name" value="SusD-like_2"/>
    <property type="match status" value="1"/>
</dbReference>
<dbReference type="Proteomes" id="UP000033035">
    <property type="component" value="Unassembled WGS sequence"/>
</dbReference>
<evidence type="ECO:0000256" key="1">
    <source>
        <dbReference type="SAM" id="SignalP"/>
    </source>
</evidence>
<organism evidence="2 3">
    <name type="scientific">Parabacteroides gordonii MS-1 = DSM 23371</name>
    <dbReference type="NCBI Taxonomy" id="1203610"/>
    <lineage>
        <taxon>Bacteria</taxon>
        <taxon>Pseudomonadati</taxon>
        <taxon>Bacteroidota</taxon>
        <taxon>Bacteroidia</taxon>
        <taxon>Bacteroidales</taxon>
        <taxon>Tannerellaceae</taxon>
        <taxon>Parabacteroides</taxon>
    </lineage>
</organism>
<dbReference type="HOGENOM" id="CLU_025928_1_0_10"/>
<name>A0A0F5J8G6_9BACT</name>
<dbReference type="RefSeq" id="WP_028726755.1">
    <property type="nucleotide sequence ID" value="NZ_AUAE01000010.1"/>
</dbReference>
<accession>A0A0F5J8G6</accession>
<dbReference type="Gene3D" id="1.25.40.390">
    <property type="match status" value="1"/>
</dbReference>
<evidence type="ECO:0008006" key="4">
    <source>
        <dbReference type="Google" id="ProtNLM"/>
    </source>
</evidence>
<gene>
    <name evidence="2" type="ORF">HMPREF1536_03594</name>
</gene>
<sequence>MKKYLKYIVAGAALAFTCNSCIDLEEMNIDPNNPTTTDPALLLTGLSFTTFEESSALVCHATKMLILTSGESTYQVYKWTRGGFDYYNNLRNVAKMKEEAAKGDQSAYEALALFFEAHYYYMLTMQFGDVPCSEAMQAETNGLYQPKYDSQETVLATVLAKLEEANTLLTDNNSIISGDIIYSGDLMKWRRLVNAYRLRVLMSLSNKQTVGSLDVKSTFARISQNEPLMTSDADNGQLVFLDQQDDRYPYFNDSDFGSGRYMDSTYVAALATRKDPRLFAFCTQTPAAEKAGLAIDDFSSYDGGDPAIAYSLVNDKVTLGGCSKPATRYYQHATNEPMILLGYTEQQLILAEAVVRGWISGDDRALYESAVKASFRFYEKYAPTVAGYLDEAAVTAYLQGEKVAYSPSLTKDQKIERIILQKYIPTFLQGSMWMPYYDQLRTGYPEFRRATGVNLPYRWMYPQNEYNNNAANVEAALQSQFGGNDRTSDKPWWIK</sequence>
<evidence type="ECO:0000313" key="3">
    <source>
        <dbReference type="Proteomes" id="UP000033035"/>
    </source>
</evidence>
<dbReference type="AlphaFoldDB" id="A0A0F5J8G6"/>
<dbReference type="SUPFAM" id="SSF48452">
    <property type="entry name" value="TPR-like"/>
    <property type="match status" value="1"/>
</dbReference>
<keyword evidence="3" id="KW-1185">Reference proteome</keyword>
<dbReference type="EMBL" id="AQHW01000017">
    <property type="protein sequence ID" value="KKB54013.1"/>
    <property type="molecule type" value="Genomic_DNA"/>
</dbReference>
<dbReference type="STRING" id="1203610.HMPREF1536_03594"/>